<comment type="caution">
    <text evidence="2">The sequence shown here is derived from an EMBL/GenBank/DDBJ whole genome shotgun (WGS) entry which is preliminary data.</text>
</comment>
<feature type="region of interest" description="Disordered" evidence="1">
    <location>
        <begin position="1"/>
        <end position="157"/>
    </location>
</feature>
<protein>
    <submittedName>
        <fullName evidence="2">Uncharacterized protein</fullName>
    </submittedName>
</protein>
<evidence type="ECO:0000313" key="3">
    <source>
        <dbReference type="Proteomes" id="UP001148018"/>
    </source>
</evidence>
<accession>A0A9Q0IJC1</accession>
<name>A0A9Q0IJC1_9TELE</name>
<feature type="compositionally biased region" description="Basic residues" evidence="1">
    <location>
        <begin position="118"/>
        <end position="130"/>
    </location>
</feature>
<evidence type="ECO:0000313" key="2">
    <source>
        <dbReference type="EMBL" id="KAJ3602622.1"/>
    </source>
</evidence>
<proteinExistence type="predicted"/>
<dbReference type="Proteomes" id="UP001148018">
    <property type="component" value="Unassembled WGS sequence"/>
</dbReference>
<keyword evidence="3" id="KW-1185">Reference proteome</keyword>
<gene>
    <name evidence="2" type="ORF">NHX12_030371</name>
</gene>
<dbReference type="EMBL" id="JANIIK010000046">
    <property type="protein sequence ID" value="KAJ3602622.1"/>
    <property type="molecule type" value="Genomic_DNA"/>
</dbReference>
<dbReference type="AlphaFoldDB" id="A0A9Q0IJC1"/>
<evidence type="ECO:0000256" key="1">
    <source>
        <dbReference type="SAM" id="MobiDB-lite"/>
    </source>
</evidence>
<reference evidence="2" key="1">
    <citation type="submission" date="2022-07" db="EMBL/GenBank/DDBJ databases">
        <title>Chromosome-level genome of Muraenolepis orangiensis.</title>
        <authorList>
            <person name="Kim J."/>
        </authorList>
    </citation>
    <scope>NUCLEOTIDE SEQUENCE</scope>
    <source>
        <strain evidence="2">KU_S4_2022</strain>
        <tissue evidence="2">Muscle</tissue>
    </source>
</reference>
<sequence length="157" mass="17143">MCHQPMVQMDRRRGHGEQCCPLTHRRQDLSGAPLEPKQVLHKVSRPLAPPLSPLSLSRLPQGSQNALGPPAGLPECTGLSRRAPRMHWGLPQGSQNALGPPAGLSRMLCPAGGPREEKKKRKREIAKRQKPLLTAERHKRGLCAPGGPTTEAFREDG</sequence>
<organism evidence="2 3">
    <name type="scientific">Muraenolepis orangiensis</name>
    <name type="common">Patagonian moray cod</name>
    <dbReference type="NCBI Taxonomy" id="630683"/>
    <lineage>
        <taxon>Eukaryota</taxon>
        <taxon>Metazoa</taxon>
        <taxon>Chordata</taxon>
        <taxon>Craniata</taxon>
        <taxon>Vertebrata</taxon>
        <taxon>Euteleostomi</taxon>
        <taxon>Actinopterygii</taxon>
        <taxon>Neopterygii</taxon>
        <taxon>Teleostei</taxon>
        <taxon>Neoteleostei</taxon>
        <taxon>Acanthomorphata</taxon>
        <taxon>Zeiogadaria</taxon>
        <taxon>Gadariae</taxon>
        <taxon>Gadiformes</taxon>
        <taxon>Muraenolepidoidei</taxon>
        <taxon>Muraenolepididae</taxon>
        <taxon>Muraenolepis</taxon>
    </lineage>
</organism>